<sequence length="89" mass="10801">MIAVKIDEEAILRECKQRITELLKQVDADLVFWDRNELQKRTCMSWNYIQDNFFFDPRFKKKKVGGKWLFPAKEGRQFLELWLSEQPDC</sequence>
<gene>
    <name evidence="1" type="ORF">ACFSUF_14150</name>
</gene>
<evidence type="ECO:0000313" key="2">
    <source>
        <dbReference type="Proteomes" id="UP001597541"/>
    </source>
</evidence>
<proteinExistence type="predicted"/>
<protein>
    <submittedName>
        <fullName evidence="1">Group-specific protein</fullName>
    </submittedName>
</protein>
<organism evidence="1 2">
    <name type="scientific">Paenibacillus gansuensis</name>
    <dbReference type="NCBI Taxonomy" id="306542"/>
    <lineage>
        <taxon>Bacteria</taxon>
        <taxon>Bacillati</taxon>
        <taxon>Bacillota</taxon>
        <taxon>Bacilli</taxon>
        <taxon>Bacillales</taxon>
        <taxon>Paenibacillaceae</taxon>
        <taxon>Paenibacillus</taxon>
    </lineage>
</organism>
<keyword evidence="2" id="KW-1185">Reference proteome</keyword>
<dbReference type="RefSeq" id="WP_377603594.1">
    <property type="nucleotide sequence ID" value="NZ_JBHUME010000008.1"/>
</dbReference>
<dbReference type="EMBL" id="JBHUME010000008">
    <property type="protein sequence ID" value="MFD2613570.1"/>
    <property type="molecule type" value="Genomic_DNA"/>
</dbReference>
<name>A0ABW5PFK6_9BACL</name>
<accession>A0ABW5PFK6</accession>
<dbReference type="Proteomes" id="UP001597541">
    <property type="component" value="Unassembled WGS sequence"/>
</dbReference>
<reference evidence="2" key="1">
    <citation type="journal article" date="2019" name="Int. J. Syst. Evol. Microbiol.">
        <title>The Global Catalogue of Microorganisms (GCM) 10K type strain sequencing project: providing services to taxonomists for standard genome sequencing and annotation.</title>
        <authorList>
            <consortium name="The Broad Institute Genomics Platform"/>
            <consortium name="The Broad Institute Genome Sequencing Center for Infectious Disease"/>
            <person name="Wu L."/>
            <person name="Ma J."/>
        </authorList>
    </citation>
    <scope>NUCLEOTIDE SEQUENCE [LARGE SCALE GENOMIC DNA]</scope>
    <source>
        <strain evidence="2">KCTC 3950</strain>
    </source>
</reference>
<comment type="caution">
    <text evidence="1">The sequence shown here is derived from an EMBL/GenBank/DDBJ whole genome shotgun (WGS) entry which is preliminary data.</text>
</comment>
<evidence type="ECO:0000313" key="1">
    <source>
        <dbReference type="EMBL" id="MFD2613570.1"/>
    </source>
</evidence>